<proteinExistence type="predicted"/>
<name>A0AAV9JWE6_9PEZI</name>
<dbReference type="Proteomes" id="UP001324427">
    <property type="component" value="Unassembled WGS sequence"/>
</dbReference>
<comment type="caution">
    <text evidence="2">The sequence shown here is derived from an EMBL/GenBank/DDBJ whole genome shotgun (WGS) entry which is preliminary data.</text>
</comment>
<protein>
    <submittedName>
        <fullName evidence="2">Uncharacterized protein</fullName>
    </submittedName>
</protein>
<evidence type="ECO:0000256" key="1">
    <source>
        <dbReference type="SAM" id="MobiDB-lite"/>
    </source>
</evidence>
<evidence type="ECO:0000313" key="3">
    <source>
        <dbReference type="Proteomes" id="UP001324427"/>
    </source>
</evidence>
<feature type="compositionally biased region" description="Polar residues" evidence="1">
    <location>
        <begin position="27"/>
        <end position="48"/>
    </location>
</feature>
<evidence type="ECO:0000313" key="2">
    <source>
        <dbReference type="EMBL" id="KAK4549930.1"/>
    </source>
</evidence>
<accession>A0AAV9JWE6</accession>
<reference evidence="2 3" key="1">
    <citation type="submission" date="2021-11" db="EMBL/GenBank/DDBJ databases">
        <title>Black yeast isolated from Biological Soil Crust.</title>
        <authorList>
            <person name="Kurbessoian T."/>
        </authorList>
    </citation>
    <scope>NUCLEOTIDE SEQUENCE [LARGE SCALE GENOMIC DNA]</scope>
    <source>
        <strain evidence="2 3">CCFEE 5522</strain>
    </source>
</reference>
<gene>
    <name evidence="2" type="ORF">LTR36_005231</name>
</gene>
<feature type="region of interest" description="Disordered" evidence="1">
    <location>
        <begin position="1"/>
        <end position="48"/>
    </location>
</feature>
<feature type="compositionally biased region" description="Acidic residues" evidence="1">
    <location>
        <begin position="1"/>
        <end position="11"/>
    </location>
</feature>
<sequence>MTIDSSYDDLPELDRPPTYAATDPLHPSNSVSNHANTDETPPNFPTYSIVSSHTSSGLNITHDEHQLYYIGRYDHQAKPELALYGGYDAYGPQLALAKFGLREKDFAIYLGGLKHPGANDWDVVRHATDGRLFHHPLYRFEITSSTASTDDRAPRVKQRLHWQKTHESKLGASYFSMRDFKLVDEGGDDEVLAVFTDHGRAGKLEFRRRVDERVEIAALITLMAMVERMKRVVGAAAKAVGA</sequence>
<keyword evidence="3" id="KW-1185">Reference proteome</keyword>
<organism evidence="2 3">
    <name type="scientific">Oleoguttula mirabilis</name>
    <dbReference type="NCBI Taxonomy" id="1507867"/>
    <lineage>
        <taxon>Eukaryota</taxon>
        <taxon>Fungi</taxon>
        <taxon>Dikarya</taxon>
        <taxon>Ascomycota</taxon>
        <taxon>Pezizomycotina</taxon>
        <taxon>Dothideomycetes</taxon>
        <taxon>Dothideomycetidae</taxon>
        <taxon>Mycosphaerellales</taxon>
        <taxon>Teratosphaeriaceae</taxon>
        <taxon>Oleoguttula</taxon>
    </lineage>
</organism>
<dbReference type="AlphaFoldDB" id="A0AAV9JWE6"/>
<dbReference type="EMBL" id="JAVFHQ010000003">
    <property type="protein sequence ID" value="KAK4549930.1"/>
    <property type="molecule type" value="Genomic_DNA"/>
</dbReference>